<feature type="compositionally biased region" description="Basic and acidic residues" evidence="1">
    <location>
        <begin position="88"/>
        <end position="103"/>
    </location>
</feature>
<accession>A0A9Q3DM29</accession>
<organism evidence="2 3">
    <name type="scientific">Austropuccinia psidii MF-1</name>
    <dbReference type="NCBI Taxonomy" id="1389203"/>
    <lineage>
        <taxon>Eukaryota</taxon>
        <taxon>Fungi</taxon>
        <taxon>Dikarya</taxon>
        <taxon>Basidiomycota</taxon>
        <taxon>Pucciniomycotina</taxon>
        <taxon>Pucciniomycetes</taxon>
        <taxon>Pucciniales</taxon>
        <taxon>Sphaerophragmiaceae</taxon>
        <taxon>Austropuccinia</taxon>
    </lineage>
</organism>
<evidence type="ECO:0000313" key="2">
    <source>
        <dbReference type="EMBL" id="MBW0504063.1"/>
    </source>
</evidence>
<feature type="compositionally biased region" description="Basic and acidic residues" evidence="1">
    <location>
        <begin position="155"/>
        <end position="166"/>
    </location>
</feature>
<feature type="compositionally biased region" description="Polar residues" evidence="1">
    <location>
        <begin position="143"/>
        <end position="152"/>
    </location>
</feature>
<feature type="compositionally biased region" description="Polar residues" evidence="1">
    <location>
        <begin position="104"/>
        <end position="120"/>
    </location>
</feature>
<gene>
    <name evidence="2" type="ORF">O181_043778</name>
</gene>
<feature type="region of interest" description="Disordered" evidence="1">
    <location>
        <begin position="50"/>
        <end position="120"/>
    </location>
</feature>
<dbReference type="AlphaFoldDB" id="A0A9Q3DM29"/>
<feature type="region of interest" description="Disordered" evidence="1">
    <location>
        <begin position="132"/>
        <end position="166"/>
    </location>
</feature>
<keyword evidence="3" id="KW-1185">Reference proteome</keyword>
<reference evidence="2" key="1">
    <citation type="submission" date="2021-03" db="EMBL/GenBank/DDBJ databases">
        <title>Draft genome sequence of rust myrtle Austropuccinia psidii MF-1, a brazilian biotype.</title>
        <authorList>
            <person name="Quecine M.C."/>
            <person name="Pachon D.M.R."/>
            <person name="Bonatelli M.L."/>
            <person name="Correr F.H."/>
            <person name="Franceschini L.M."/>
            <person name="Leite T.F."/>
            <person name="Margarido G.R.A."/>
            <person name="Almeida C.A."/>
            <person name="Ferrarezi J.A."/>
            <person name="Labate C.A."/>
        </authorList>
    </citation>
    <scope>NUCLEOTIDE SEQUENCE</scope>
    <source>
        <strain evidence="2">MF-1</strain>
    </source>
</reference>
<dbReference type="OrthoDB" id="3247418at2759"/>
<comment type="caution">
    <text evidence="2">The sequence shown here is derived from an EMBL/GenBank/DDBJ whole genome shotgun (WGS) entry which is preliminary data.</text>
</comment>
<evidence type="ECO:0000256" key="1">
    <source>
        <dbReference type="SAM" id="MobiDB-lite"/>
    </source>
</evidence>
<name>A0A9Q3DM29_9BASI</name>
<evidence type="ECO:0000313" key="3">
    <source>
        <dbReference type="Proteomes" id="UP000765509"/>
    </source>
</evidence>
<protein>
    <submittedName>
        <fullName evidence="2">Uncharacterized protein</fullName>
    </submittedName>
</protein>
<dbReference type="Proteomes" id="UP000765509">
    <property type="component" value="Unassembled WGS sequence"/>
</dbReference>
<sequence length="166" mass="18746">MNFSILGDIKDYCISFLKLGLAGHKLELQRKKQGFLADSNPSKYPFCLLGLPRKRKNEDENDSEKISRPKKQNPTKANLARIQPPTSQRHEGSSEASRTKSDQTAKSNRTSNYRYSLRSQKATSTVLSLLPFTHGSDSLVPSDFSSDDNQYFNKMGDESPRLEKTN</sequence>
<dbReference type="EMBL" id="AVOT02017712">
    <property type="protein sequence ID" value="MBW0504063.1"/>
    <property type="molecule type" value="Genomic_DNA"/>
</dbReference>
<proteinExistence type="predicted"/>